<dbReference type="CDD" id="cd07432">
    <property type="entry name" value="PHP_HisPPase"/>
    <property type="match status" value="1"/>
</dbReference>
<dbReference type="SMART" id="SM00481">
    <property type="entry name" value="POLIIIAc"/>
    <property type="match status" value="1"/>
</dbReference>
<dbReference type="Proteomes" id="UP000184052">
    <property type="component" value="Unassembled WGS sequence"/>
</dbReference>
<name>A0A1M6KJP8_9FIRM</name>
<keyword evidence="3" id="KW-1185">Reference proteome</keyword>
<dbReference type="RefSeq" id="WP_073050302.1">
    <property type="nucleotide sequence ID" value="NZ_FQZL01000026.1"/>
</dbReference>
<dbReference type="Pfam" id="PF02811">
    <property type="entry name" value="PHP"/>
    <property type="match status" value="1"/>
</dbReference>
<evidence type="ECO:0000313" key="2">
    <source>
        <dbReference type="EMBL" id="SHJ59183.1"/>
    </source>
</evidence>
<gene>
    <name evidence="2" type="ORF">SAMN02745751_02918</name>
</gene>
<evidence type="ECO:0000259" key="1">
    <source>
        <dbReference type="SMART" id="SM00481"/>
    </source>
</evidence>
<dbReference type="InterPro" id="IPR016195">
    <property type="entry name" value="Pol/histidinol_Pase-like"/>
</dbReference>
<evidence type="ECO:0000313" key="3">
    <source>
        <dbReference type="Proteomes" id="UP000184052"/>
    </source>
</evidence>
<dbReference type="InterPro" id="IPR003141">
    <property type="entry name" value="Pol/His_phosphatase_N"/>
</dbReference>
<dbReference type="InterPro" id="IPR052018">
    <property type="entry name" value="PHP_domain"/>
</dbReference>
<sequence>MKIYYDLHIHSGLSPCGEKEMTPNNIVNMSIIKGLDIISVTDHNTVENYPAVKAVADKTGMKVIPGIEITSREEVHILAYFNTYEDAKIVSDKLYDALPDIKNRPEIFGEQTIYDEMDNPRGTLEKLLINATTFTIKDIIGMVKAVNGVVMPAHVEKKSNGIIGVLGFIPPEYDFEFVEVESKEYENRLTEKYKKIYNSDAHRLEDISEPLNYFDCDSIESMIKYIGLGK</sequence>
<accession>A0A1M6KJP8</accession>
<protein>
    <recommendedName>
        <fullName evidence="1">Polymerase/histidinol phosphatase N-terminal domain-containing protein</fullName>
    </recommendedName>
</protein>
<dbReference type="OrthoDB" id="9791620at2"/>
<dbReference type="PANTHER" id="PTHR42924:SF3">
    <property type="entry name" value="POLYMERASE_HISTIDINOL PHOSPHATASE N-TERMINAL DOMAIN-CONTAINING PROTEIN"/>
    <property type="match status" value="1"/>
</dbReference>
<dbReference type="GO" id="GO:0004534">
    <property type="term" value="F:5'-3' RNA exonuclease activity"/>
    <property type="evidence" value="ECO:0007669"/>
    <property type="project" value="TreeGrafter"/>
</dbReference>
<dbReference type="EMBL" id="FQZL01000026">
    <property type="protein sequence ID" value="SHJ59183.1"/>
    <property type="molecule type" value="Genomic_DNA"/>
</dbReference>
<dbReference type="InterPro" id="IPR004013">
    <property type="entry name" value="PHP_dom"/>
</dbReference>
<feature type="domain" description="Polymerase/histidinol phosphatase N-terminal" evidence="1">
    <location>
        <begin position="5"/>
        <end position="73"/>
    </location>
</feature>
<reference evidence="2 3" key="1">
    <citation type="submission" date="2016-11" db="EMBL/GenBank/DDBJ databases">
        <authorList>
            <person name="Jaros S."/>
            <person name="Januszkiewicz K."/>
            <person name="Wedrychowicz H."/>
        </authorList>
    </citation>
    <scope>NUCLEOTIDE SEQUENCE [LARGE SCALE GENOMIC DNA]</scope>
    <source>
        <strain evidence="2 3">DSM 17477</strain>
    </source>
</reference>
<dbReference type="AlphaFoldDB" id="A0A1M6KJP8"/>
<dbReference type="SUPFAM" id="SSF89550">
    <property type="entry name" value="PHP domain-like"/>
    <property type="match status" value="1"/>
</dbReference>
<dbReference type="Gene3D" id="3.20.20.140">
    <property type="entry name" value="Metal-dependent hydrolases"/>
    <property type="match status" value="1"/>
</dbReference>
<proteinExistence type="predicted"/>
<dbReference type="PANTHER" id="PTHR42924">
    <property type="entry name" value="EXONUCLEASE"/>
    <property type="match status" value="1"/>
</dbReference>
<dbReference type="GO" id="GO:0035312">
    <property type="term" value="F:5'-3' DNA exonuclease activity"/>
    <property type="evidence" value="ECO:0007669"/>
    <property type="project" value="TreeGrafter"/>
</dbReference>
<dbReference type="STRING" id="1121476.SAMN02745751_02918"/>
<organism evidence="2 3">
    <name type="scientific">Dethiosulfatibacter aminovorans DSM 17477</name>
    <dbReference type="NCBI Taxonomy" id="1121476"/>
    <lineage>
        <taxon>Bacteria</taxon>
        <taxon>Bacillati</taxon>
        <taxon>Bacillota</taxon>
        <taxon>Tissierellia</taxon>
        <taxon>Dethiosulfatibacter</taxon>
    </lineage>
</organism>